<keyword evidence="3" id="KW-1185">Reference proteome</keyword>
<dbReference type="InterPro" id="IPR036388">
    <property type="entry name" value="WH-like_DNA-bd_sf"/>
</dbReference>
<dbReference type="InterPro" id="IPR011991">
    <property type="entry name" value="ArsR-like_HTH"/>
</dbReference>
<dbReference type="Pfam" id="PF13730">
    <property type="entry name" value="HTH_36"/>
    <property type="match status" value="1"/>
</dbReference>
<reference evidence="3" key="1">
    <citation type="journal article" date="2019" name="Int. J. Syst. Evol. Microbiol.">
        <title>The Global Catalogue of Microorganisms (GCM) 10K type strain sequencing project: providing services to taxonomists for standard genome sequencing and annotation.</title>
        <authorList>
            <consortium name="The Broad Institute Genomics Platform"/>
            <consortium name="The Broad Institute Genome Sequencing Center for Infectious Disease"/>
            <person name="Wu L."/>
            <person name="Ma J."/>
        </authorList>
    </citation>
    <scope>NUCLEOTIDE SEQUENCE [LARGE SCALE GENOMIC DNA]</scope>
    <source>
        <strain evidence="3">KCTC 33575</strain>
    </source>
</reference>
<dbReference type="RefSeq" id="WP_377771010.1">
    <property type="nucleotide sequence ID" value="NZ_JBHUOQ010000001.1"/>
</dbReference>
<keyword evidence="1" id="KW-0238">DNA-binding</keyword>
<sequence>MTTLKLNDYVNFNSLQELNHHVSLHTKHNQLNDTQFKLLTILSQYSVKYLGASYLKVSTLMSLLDVSKSTVKRNLKVLVELGIITKQHTFRKVSGGFGANIFIINEYFETTNEPSNVNPCEGSEKTAGERLEARLEKEETAFHKALKSNSLVTNQSSINREWNINYKDIIPSHIPTKLGEHMIKFFNSADVCRIYQSLKNATKFYIHRYDNEKIEDLMFKGVNALIQAIKNNNWNPEKYSKVSNIYGYAYHSTLNICVADEFDRL</sequence>
<dbReference type="EMBL" id="JBHUOQ010000001">
    <property type="protein sequence ID" value="MFD2829210.1"/>
    <property type="molecule type" value="Genomic_DNA"/>
</dbReference>
<dbReference type="InterPro" id="IPR036390">
    <property type="entry name" value="WH_DNA-bd_sf"/>
</dbReference>
<dbReference type="CDD" id="cd00090">
    <property type="entry name" value="HTH_ARSR"/>
    <property type="match status" value="1"/>
</dbReference>
<dbReference type="SUPFAM" id="SSF46785">
    <property type="entry name" value="Winged helix' DNA-binding domain"/>
    <property type="match status" value="1"/>
</dbReference>
<protein>
    <submittedName>
        <fullName evidence="2">Helix-turn-helix domain-containing protein</fullName>
    </submittedName>
</protein>
<comment type="caution">
    <text evidence="2">The sequence shown here is derived from an EMBL/GenBank/DDBJ whole genome shotgun (WGS) entry which is preliminary data.</text>
</comment>
<gene>
    <name evidence="2" type="ORF">ACFSX4_01945</name>
</gene>
<proteinExistence type="predicted"/>
<evidence type="ECO:0000256" key="1">
    <source>
        <dbReference type="ARBA" id="ARBA00023125"/>
    </source>
</evidence>
<organism evidence="2 3">
    <name type="scientific">Corticicoccus populi</name>
    <dbReference type="NCBI Taxonomy" id="1812821"/>
    <lineage>
        <taxon>Bacteria</taxon>
        <taxon>Bacillati</taxon>
        <taxon>Bacillota</taxon>
        <taxon>Bacilli</taxon>
        <taxon>Bacillales</taxon>
        <taxon>Staphylococcaceae</taxon>
        <taxon>Corticicoccus</taxon>
    </lineage>
</organism>
<evidence type="ECO:0000313" key="2">
    <source>
        <dbReference type="EMBL" id="MFD2829210.1"/>
    </source>
</evidence>
<dbReference type="Proteomes" id="UP001597519">
    <property type="component" value="Unassembled WGS sequence"/>
</dbReference>
<accession>A0ABW5WTF8</accession>
<dbReference type="Gene3D" id="1.10.10.10">
    <property type="entry name" value="Winged helix-like DNA-binding domain superfamily/Winged helix DNA-binding domain"/>
    <property type="match status" value="1"/>
</dbReference>
<name>A0ABW5WTF8_9STAP</name>
<evidence type="ECO:0000313" key="3">
    <source>
        <dbReference type="Proteomes" id="UP001597519"/>
    </source>
</evidence>